<dbReference type="AlphaFoldDB" id="A0A1G8Y885"/>
<dbReference type="GO" id="GO:0006313">
    <property type="term" value="P:DNA transposition"/>
    <property type="evidence" value="ECO:0007669"/>
    <property type="project" value="InterPro"/>
</dbReference>
<evidence type="ECO:0000313" key="3">
    <source>
        <dbReference type="Proteomes" id="UP000199213"/>
    </source>
</evidence>
<sequence>MSRRTVDLLDVLKEADFLTEFTGEFTSVASREIIDRVTLRRRLLLCLFALGTNIGIRQLVATGEHGETEAALRYVRQQFITRDNIRAAVGKLVNATFEARDPQRWGEGTACASDSKNFGSWQSHPMTEWHQRYGRPVR</sequence>
<gene>
    <name evidence="2" type="ORF">SAMN04487820_103303</name>
</gene>
<dbReference type="Pfam" id="PF01526">
    <property type="entry name" value="DDE_Tnp_Tn3"/>
    <property type="match status" value="1"/>
</dbReference>
<organism evidence="2 3">
    <name type="scientific">Actinopolyspora mzabensis</name>
    <dbReference type="NCBI Taxonomy" id="995066"/>
    <lineage>
        <taxon>Bacteria</taxon>
        <taxon>Bacillati</taxon>
        <taxon>Actinomycetota</taxon>
        <taxon>Actinomycetes</taxon>
        <taxon>Actinopolysporales</taxon>
        <taxon>Actinopolysporaceae</taxon>
        <taxon>Actinopolyspora</taxon>
    </lineage>
</organism>
<proteinExistence type="predicted"/>
<dbReference type="Proteomes" id="UP000199213">
    <property type="component" value="Unassembled WGS sequence"/>
</dbReference>
<dbReference type="InterPro" id="IPR002513">
    <property type="entry name" value="Tn3_Tnp_DDE_dom"/>
</dbReference>
<dbReference type="GO" id="GO:0004803">
    <property type="term" value="F:transposase activity"/>
    <property type="evidence" value="ECO:0007669"/>
    <property type="project" value="InterPro"/>
</dbReference>
<dbReference type="RefSeq" id="WP_218119963.1">
    <property type="nucleotide sequence ID" value="NZ_FNFM01000003.1"/>
</dbReference>
<protein>
    <submittedName>
        <fullName evidence="2">Tn3 transposase DDE domain-containing protein</fullName>
    </submittedName>
</protein>
<evidence type="ECO:0000259" key="1">
    <source>
        <dbReference type="Pfam" id="PF01526"/>
    </source>
</evidence>
<accession>A0A1G8Y885</accession>
<keyword evidence="3" id="KW-1185">Reference proteome</keyword>
<dbReference type="EMBL" id="FNFM01000003">
    <property type="protein sequence ID" value="SDJ98857.1"/>
    <property type="molecule type" value="Genomic_DNA"/>
</dbReference>
<feature type="domain" description="Tn3 transposase DDE" evidence="1">
    <location>
        <begin position="10"/>
        <end position="135"/>
    </location>
</feature>
<reference evidence="3" key="1">
    <citation type="submission" date="2016-10" db="EMBL/GenBank/DDBJ databases">
        <authorList>
            <person name="Varghese N."/>
            <person name="Submissions S."/>
        </authorList>
    </citation>
    <scope>NUCLEOTIDE SEQUENCE [LARGE SCALE GENOMIC DNA]</scope>
    <source>
        <strain evidence="3">DSM 45460</strain>
    </source>
</reference>
<name>A0A1G8Y885_ACTMZ</name>
<evidence type="ECO:0000313" key="2">
    <source>
        <dbReference type="EMBL" id="SDJ98857.1"/>
    </source>
</evidence>